<dbReference type="AlphaFoldDB" id="A0AAN6WK40"/>
<dbReference type="InterPro" id="IPR029068">
    <property type="entry name" value="Glyas_Bleomycin-R_OHBP_Dase"/>
</dbReference>
<protein>
    <submittedName>
        <fullName evidence="2">Glyoxalase/Bleomycin resistance protein/Dihydroxybiphenyl dioxygenase</fullName>
    </submittedName>
</protein>
<keyword evidence="3" id="KW-1185">Reference proteome</keyword>
<dbReference type="Proteomes" id="UP001302126">
    <property type="component" value="Unassembled WGS sequence"/>
</dbReference>
<dbReference type="PANTHER" id="PTHR35006:SF2">
    <property type="entry name" value="GLYOXALASE FAMILY PROTEIN (AFU_ORTHOLOGUE AFUA_5G14830)"/>
    <property type="match status" value="1"/>
</dbReference>
<dbReference type="EMBL" id="MU864542">
    <property type="protein sequence ID" value="KAK4183529.1"/>
    <property type="molecule type" value="Genomic_DNA"/>
</dbReference>
<evidence type="ECO:0000313" key="3">
    <source>
        <dbReference type="Proteomes" id="UP001302126"/>
    </source>
</evidence>
<dbReference type="CDD" id="cd07262">
    <property type="entry name" value="VOC_like"/>
    <property type="match status" value="1"/>
</dbReference>
<reference evidence="2" key="2">
    <citation type="submission" date="2023-05" db="EMBL/GenBank/DDBJ databases">
        <authorList>
            <consortium name="Lawrence Berkeley National Laboratory"/>
            <person name="Steindorff A."/>
            <person name="Hensen N."/>
            <person name="Bonometti L."/>
            <person name="Westerberg I."/>
            <person name="Brannstrom I.O."/>
            <person name="Guillou S."/>
            <person name="Cros-Aarteil S."/>
            <person name="Calhoun S."/>
            <person name="Haridas S."/>
            <person name="Kuo A."/>
            <person name="Mondo S."/>
            <person name="Pangilinan J."/>
            <person name="Riley R."/>
            <person name="Labutti K."/>
            <person name="Andreopoulos B."/>
            <person name="Lipzen A."/>
            <person name="Chen C."/>
            <person name="Yanf M."/>
            <person name="Daum C."/>
            <person name="Ng V."/>
            <person name="Clum A."/>
            <person name="Ohm R."/>
            <person name="Martin F."/>
            <person name="Silar P."/>
            <person name="Natvig D."/>
            <person name="Lalanne C."/>
            <person name="Gautier V."/>
            <person name="Ament-Velasquez S.L."/>
            <person name="Kruys A."/>
            <person name="Hutchinson M.I."/>
            <person name="Powell A.J."/>
            <person name="Barry K."/>
            <person name="Miller A.N."/>
            <person name="Grigoriev I.V."/>
            <person name="Debuchy R."/>
            <person name="Gladieux P."/>
            <person name="Thoren M.H."/>
            <person name="Johannesson H."/>
        </authorList>
    </citation>
    <scope>NUCLEOTIDE SEQUENCE</scope>
    <source>
        <strain evidence="2">PSN309</strain>
    </source>
</reference>
<dbReference type="Gene3D" id="3.10.180.10">
    <property type="entry name" value="2,3-Dihydroxybiphenyl 1,2-Dioxygenase, domain 1"/>
    <property type="match status" value="1"/>
</dbReference>
<keyword evidence="2" id="KW-0223">Dioxygenase</keyword>
<evidence type="ECO:0000259" key="1">
    <source>
        <dbReference type="PROSITE" id="PS51819"/>
    </source>
</evidence>
<keyword evidence="2" id="KW-0560">Oxidoreductase</keyword>
<organism evidence="2 3">
    <name type="scientific">Podospora australis</name>
    <dbReference type="NCBI Taxonomy" id="1536484"/>
    <lineage>
        <taxon>Eukaryota</taxon>
        <taxon>Fungi</taxon>
        <taxon>Dikarya</taxon>
        <taxon>Ascomycota</taxon>
        <taxon>Pezizomycotina</taxon>
        <taxon>Sordariomycetes</taxon>
        <taxon>Sordariomycetidae</taxon>
        <taxon>Sordariales</taxon>
        <taxon>Podosporaceae</taxon>
        <taxon>Podospora</taxon>
    </lineage>
</organism>
<feature type="domain" description="VOC" evidence="1">
    <location>
        <begin position="2"/>
        <end position="138"/>
    </location>
</feature>
<dbReference type="InterPro" id="IPR037523">
    <property type="entry name" value="VOC_core"/>
</dbReference>
<sequence length="175" mass="19478">MPVNHVSLPTGPSNFKRMREFYLTTLQPIGYKIYKEHDAHFCGMQPALAGPDFWLHCGGEDFVPVDPELSAEENLRTCGRVHVAFDASSRRQVDEWYQNAIKAGGVPNGPPGERSYAKGYYAAFVLDPLGNNIEVVHFNPWWLRALKGAPGFVGIAIGTVVSQVLLGYAKKSVWW</sequence>
<gene>
    <name evidence="2" type="ORF">QBC35DRAFT_97431</name>
</gene>
<reference evidence="2" key="1">
    <citation type="journal article" date="2023" name="Mol. Phylogenet. Evol.">
        <title>Genome-scale phylogeny and comparative genomics of the fungal order Sordariales.</title>
        <authorList>
            <person name="Hensen N."/>
            <person name="Bonometti L."/>
            <person name="Westerberg I."/>
            <person name="Brannstrom I.O."/>
            <person name="Guillou S."/>
            <person name="Cros-Aarteil S."/>
            <person name="Calhoun S."/>
            <person name="Haridas S."/>
            <person name="Kuo A."/>
            <person name="Mondo S."/>
            <person name="Pangilinan J."/>
            <person name="Riley R."/>
            <person name="LaButti K."/>
            <person name="Andreopoulos B."/>
            <person name="Lipzen A."/>
            <person name="Chen C."/>
            <person name="Yan M."/>
            <person name="Daum C."/>
            <person name="Ng V."/>
            <person name="Clum A."/>
            <person name="Steindorff A."/>
            <person name="Ohm R.A."/>
            <person name="Martin F."/>
            <person name="Silar P."/>
            <person name="Natvig D.O."/>
            <person name="Lalanne C."/>
            <person name="Gautier V."/>
            <person name="Ament-Velasquez S.L."/>
            <person name="Kruys A."/>
            <person name="Hutchinson M.I."/>
            <person name="Powell A.J."/>
            <person name="Barry K."/>
            <person name="Miller A.N."/>
            <person name="Grigoriev I.V."/>
            <person name="Debuchy R."/>
            <person name="Gladieux P."/>
            <person name="Hiltunen Thoren M."/>
            <person name="Johannesson H."/>
        </authorList>
    </citation>
    <scope>NUCLEOTIDE SEQUENCE</scope>
    <source>
        <strain evidence="2">PSN309</strain>
    </source>
</reference>
<comment type="caution">
    <text evidence="2">The sequence shown here is derived from an EMBL/GenBank/DDBJ whole genome shotgun (WGS) entry which is preliminary data.</text>
</comment>
<evidence type="ECO:0000313" key="2">
    <source>
        <dbReference type="EMBL" id="KAK4183529.1"/>
    </source>
</evidence>
<proteinExistence type="predicted"/>
<dbReference type="PANTHER" id="PTHR35006">
    <property type="entry name" value="GLYOXALASE FAMILY PROTEIN (AFU_ORTHOLOGUE AFUA_5G14830)"/>
    <property type="match status" value="1"/>
</dbReference>
<dbReference type="PROSITE" id="PS51819">
    <property type="entry name" value="VOC"/>
    <property type="match status" value="1"/>
</dbReference>
<dbReference type="GO" id="GO:0051213">
    <property type="term" value="F:dioxygenase activity"/>
    <property type="evidence" value="ECO:0007669"/>
    <property type="project" value="UniProtKB-KW"/>
</dbReference>
<name>A0AAN6WK40_9PEZI</name>
<dbReference type="SUPFAM" id="SSF54593">
    <property type="entry name" value="Glyoxalase/Bleomycin resistance protein/Dihydroxybiphenyl dioxygenase"/>
    <property type="match status" value="1"/>
</dbReference>
<accession>A0AAN6WK40</accession>